<name>A0A8H3U3J0_VENIN</name>
<dbReference type="PANTHER" id="PTHR21521">
    <property type="entry name" value="AMUN, ISOFORM A"/>
    <property type="match status" value="1"/>
</dbReference>
<dbReference type="EMBL" id="WNWR01000526">
    <property type="protein sequence ID" value="KAE9975529.1"/>
    <property type="molecule type" value="Genomic_DNA"/>
</dbReference>
<dbReference type="EMBL" id="WNWQ01001062">
    <property type="protein sequence ID" value="KAE9962400.1"/>
    <property type="molecule type" value="Genomic_DNA"/>
</dbReference>
<sequence>MAKSLSFKKITPDEFATYLGYYENSVPDSLRELDEYRFVTVPELLQERRGEEGGAWLEKEEVQKLVEWKLKHGTFRPSLTKLVASNSEELVRTTTKAAFNDTSQATQDMVKQLAKNLKGIGPATAALLASCYDPENIPFFSDELFRWTHWDGIQMDLQDKKTPLKKPGKGWSRQIGYTPREWESLAVKCKHLQQRMAAVHRSVNCLDIEKVAYVLGKEAVDVEDEKEGTSGEHEGDGDDKNADEEEDQLKNKPKQKKKSAGAKRKADIQDSSEPTAKRTRGKKSS</sequence>
<keyword evidence="7" id="KW-1185">Reference proteome</keyword>
<evidence type="ECO:0000313" key="2">
    <source>
        <dbReference type="EMBL" id="KAE9962400.1"/>
    </source>
</evidence>
<gene>
    <name evidence="2" type="ORF">BLS_000377</name>
    <name evidence="3" type="ORF">EG327_008429</name>
    <name evidence="4" type="ORF">EG328_010707</name>
</gene>
<protein>
    <submittedName>
        <fullName evidence="2">Uncharacterized protein</fullName>
    </submittedName>
</protein>
<organism evidence="2 5">
    <name type="scientific">Venturia inaequalis</name>
    <name type="common">Apple scab fungus</name>
    <dbReference type="NCBI Taxonomy" id="5025"/>
    <lineage>
        <taxon>Eukaryota</taxon>
        <taxon>Fungi</taxon>
        <taxon>Dikarya</taxon>
        <taxon>Ascomycota</taxon>
        <taxon>Pezizomycotina</taxon>
        <taxon>Dothideomycetes</taxon>
        <taxon>Pleosporomycetidae</taxon>
        <taxon>Venturiales</taxon>
        <taxon>Venturiaceae</taxon>
        <taxon>Venturia</taxon>
    </lineage>
</organism>
<proteinExistence type="predicted"/>
<feature type="compositionally biased region" description="Basic and acidic residues" evidence="1">
    <location>
        <begin position="227"/>
        <end position="240"/>
    </location>
</feature>
<evidence type="ECO:0000313" key="4">
    <source>
        <dbReference type="EMBL" id="KAE9982714.1"/>
    </source>
</evidence>
<feature type="region of interest" description="Disordered" evidence="1">
    <location>
        <begin position="222"/>
        <end position="285"/>
    </location>
</feature>
<dbReference type="EMBL" id="WNWS01000072">
    <property type="protein sequence ID" value="KAE9982714.1"/>
    <property type="molecule type" value="Genomic_DNA"/>
</dbReference>
<dbReference type="AlphaFoldDB" id="A0A8H3U3J0"/>
<comment type="caution">
    <text evidence="2">The sequence shown here is derived from an EMBL/GenBank/DDBJ whole genome shotgun (WGS) entry which is preliminary data.</text>
</comment>
<dbReference type="Proteomes" id="UP000447873">
    <property type="component" value="Unassembled WGS sequence"/>
</dbReference>
<accession>A0A8H3U3J0</accession>
<dbReference type="Proteomes" id="UP000490939">
    <property type="component" value="Unassembled WGS sequence"/>
</dbReference>
<evidence type="ECO:0000313" key="5">
    <source>
        <dbReference type="Proteomes" id="UP000433883"/>
    </source>
</evidence>
<dbReference type="OrthoDB" id="8249012at2759"/>
<reference evidence="2 5" key="1">
    <citation type="submission" date="2019-11" db="EMBL/GenBank/DDBJ databases">
        <title>Venturia inaequalis Genome Resource.</title>
        <authorList>
            <person name="Lichtner F.J."/>
        </authorList>
    </citation>
    <scope>NUCLEOTIDE SEQUENCE [LARGE SCALE GENOMIC DNA]</scope>
    <source>
        <strain evidence="4 6">120213</strain>
        <strain evidence="2">Bline_iso_100314</strain>
        <strain evidence="3 7">DMI_063113</strain>
    </source>
</reference>
<evidence type="ECO:0000256" key="1">
    <source>
        <dbReference type="SAM" id="MobiDB-lite"/>
    </source>
</evidence>
<evidence type="ECO:0000313" key="6">
    <source>
        <dbReference type="Proteomes" id="UP000447873"/>
    </source>
</evidence>
<feature type="compositionally biased region" description="Basic residues" evidence="1">
    <location>
        <begin position="251"/>
        <end position="263"/>
    </location>
</feature>
<evidence type="ECO:0000313" key="3">
    <source>
        <dbReference type="EMBL" id="KAE9975529.1"/>
    </source>
</evidence>
<dbReference type="Proteomes" id="UP000433883">
    <property type="component" value="Unassembled WGS sequence"/>
</dbReference>
<dbReference type="PANTHER" id="PTHR21521:SF0">
    <property type="entry name" value="AMUN, ISOFORM A"/>
    <property type="match status" value="1"/>
</dbReference>
<evidence type="ECO:0000313" key="7">
    <source>
        <dbReference type="Proteomes" id="UP000490939"/>
    </source>
</evidence>